<accession>A0A6N8I2T4</accession>
<reference evidence="15 17" key="2">
    <citation type="submission" date="2020-08" db="EMBL/GenBank/DDBJ databases">
        <title>The isolate Caproiciproducens sp. 7D4C2 produces n-caproate at mildly acidic conditions from hexoses: genome and rBOX comparison with related strains and chain-elongating bacteria.</title>
        <authorList>
            <person name="Esquivel-Elizondo S."/>
            <person name="Bagci C."/>
            <person name="Temovska M."/>
            <person name="Jeon B.S."/>
            <person name="Bessarab I."/>
            <person name="Williams R.B.H."/>
            <person name="Huson D.H."/>
            <person name="Angenent L.T."/>
        </authorList>
    </citation>
    <scope>NUCLEOTIDE SEQUENCE [LARGE SCALE GENOMIC DNA]</scope>
    <source>
        <strain evidence="15 17">7D4C2</strain>
    </source>
</reference>
<feature type="binding site" evidence="10">
    <location>
        <position position="151"/>
    </location>
    <ligand>
        <name>[4Fe-4S] cluster</name>
        <dbReference type="ChEBI" id="CHEBI:49883"/>
        <label>3</label>
    </ligand>
</feature>
<dbReference type="Proteomes" id="UP000469440">
    <property type="component" value="Unassembled WGS sequence"/>
</dbReference>
<feature type="domain" description="4Fe-4S ferredoxin-type" evidence="12">
    <location>
        <begin position="235"/>
        <end position="264"/>
    </location>
</feature>
<evidence type="ECO:0000313" key="14">
    <source>
        <dbReference type="EMBL" id="MVB12394.1"/>
    </source>
</evidence>
<dbReference type="InterPro" id="IPR050395">
    <property type="entry name" value="4Fe4S_Ferredoxin_RnfB"/>
</dbReference>
<keyword evidence="3 10" id="KW-0479">Metal-binding</keyword>
<feature type="domain" description="4Fe-4S" evidence="13">
    <location>
        <begin position="32"/>
        <end position="91"/>
    </location>
</feature>
<dbReference type="GO" id="GO:0051539">
    <property type="term" value="F:4 iron, 4 sulfur cluster binding"/>
    <property type="evidence" value="ECO:0007669"/>
    <property type="project" value="UniProtKB-UniRule"/>
</dbReference>
<keyword evidence="7 10" id="KW-0408">Iron</keyword>
<evidence type="ECO:0000256" key="10">
    <source>
        <dbReference type="HAMAP-Rule" id="MF_00463"/>
    </source>
</evidence>
<feature type="transmembrane region" description="Helical" evidence="11">
    <location>
        <begin position="6"/>
        <end position="31"/>
    </location>
</feature>
<feature type="binding site" evidence="10">
    <location>
        <position position="74"/>
    </location>
    <ligand>
        <name>[4Fe-4S] cluster</name>
        <dbReference type="ChEBI" id="CHEBI:49883"/>
        <label>1</label>
    </ligand>
</feature>
<dbReference type="OrthoDB" id="9789936at2"/>
<dbReference type="InterPro" id="IPR017896">
    <property type="entry name" value="4Fe4S_Fe-S-bd"/>
</dbReference>
<dbReference type="NCBIfam" id="TIGR01944">
    <property type="entry name" value="rnfB"/>
    <property type="match status" value="1"/>
</dbReference>
<gene>
    <name evidence="14" type="primary">rsxB_3</name>
    <name evidence="10" type="synonym">rnfB</name>
    <name evidence="14" type="ORF">CAFE_31290</name>
    <name evidence="15" type="ORF">HCR03_18695</name>
</gene>
<dbReference type="Gene3D" id="3.30.70.20">
    <property type="match status" value="2"/>
</dbReference>
<evidence type="ECO:0000256" key="4">
    <source>
        <dbReference type="ARBA" id="ARBA00022737"/>
    </source>
</evidence>
<feature type="region of interest" description="Hydrophobic" evidence="10">
    <location>
        <begin position="1"/>
        <end position="26"/>
    </location>
</feature>
<dbReference type="PROSITE" id="PS51379">
    <property type="entry name" value="4FE4S_FER_2"/>
    <property type="match status" value="3"/>
</dbReference>
<feature type="binding site" evidence="10">
    <location>
        <position position="52"/>
    </location>
    <ligand>
        <name>[4Fe-4S] cluster</name>
        <dbReference type="ChEBI" id="CHEBI:49883"/>
        <label>1</label>
    </ligand>
</feature>
<evidence type="ECO:0000256" key="9">
    <source>
        <dbReference type="ARBA" id="ARBA00023136"/>
    </source>
</evidence>
<evidence type="ECO:0000256" key="7">
    <source>
        <dbReference type="ARBA" id="ARBA00023004"/>
    </source>
</evidence>
<dbReference type="RefSeq" id="WP_066643088.1">
    <property type="nucleotide sequence ID" value="NZ_CP060286.1"/>
</dbReference>
<dbReference type="GO" id="GO:0022900">
    <property type="term" value="P:electron transport chain"/>
    <property type="evidence" value="ECO:0007669"/>
    <property type="project" value="UniProtKB-UniRule"/>
</dbReference>
<keyword evidence="11" id="KW-0812">Transmembrane</keyword>
<organism evidence="14 16">
    <name type="scientific">Caproicibacter fermentans</name>
    <dbReference type="NCBI Taxonomy" id="2576756"/>
    <lineage>
        <taxon>Bacteria</taxon>
        <taxon>Bacillati</taxon>
        <taxon>Bacillota</taxon>
        <taxon>Clostridia</taxon>
        <taxon>Eubacteriales</taxon>
        <taxon>Acutalibacteraceae</taxon>
        <taxon>Caproicibacter</taxon>
    </lineage>
</organism>
<dbReference type="Gene3D" id="1.10.15.40">
    <property type="entry name" value="Electron transport complex subunit B, putative Fe-S cluster"/>
    <property type="match status" value="1"/>
</dbReference>
<dbReference type="EC" id="7.-.-.-" evidence="10"/>
<feature type="domain" description="4Fe-4S ferredoxin-type" evidence="12">
    <location>
        <begin position="203"/>
        <end position="234"/>
    </location>
</feature>
<dbReference type="PROSITE" id="PS51656">
    <property type="entry name" value="4FE4S"/>
    <property type="match status" value="1"/>
</dbReference>
<evidence type="ECO:0000313" key="17">
    <source>
        <dbReference type="Proteomes" id="UP000515909"/>
    </source>
</evidence>
<evidence type="ECO:0000256" key="5">
    <source>
        <dbReference type="ARBA" id="ARBA00022967"/>
    </source>
</evidence>
<evidence type="ECO:0000313" key="16">
    <source>
        <dbReference type="Proteomes" id="UP000469440"/>
    </source>
</evidence>
<comment type="cofactor">
    <cofactor evidence="10">
        <name>[4Fe-4S] cluster</name>
        <dbReference type="ChEBI" id="CHEBI:49883"/>
    </cofactor>
    <text evidence="10">Binds 3 [4Fe-4S] clusters.</text>
</comment>
<dbReference type="Pfam" id="PF04060">
    <property type="entry name" value="FeS"/>
    <property type="match status" value="1"/>
</dbReference>
<feature type="binding site" evidence="10">
    <location>
        <position position="170"/>
    </location>
    <ligand>
        <name>[4Fe-4S] cluster</name>
        <dbReference type="ChEBI" id="CHEBI:49883"/>
        <label>3</label>
    </ligand>
</feature>
<keyword evidence="5 10" id="KW-1278">Translocase</keyword>
<feature type="binding site" evidence="10">
    <location>
        <position position="49"/>
    </location>
    <ligand>
        <name>[4Fe-4S] cluster</name>
        <dbReference type="ChEBI" id="CHEBI:49883"/>
        <label>1</label>
    </ligand>
</feature>
<evidence type="ECO:0000256" key="3">
    <source>
        <dbReference type="ARBA" id="ARBA00022723"/>
    </source>
</evidence>
<feature type="domain" description="4Fe-4S ferredoxin-type" evidence="12">
    <location>
        <begin position="161"/>
        <end position="190"/>
    </location>
</feature>
<dbReference type="EMBL" id="VWXL01000089">
    <property type="protein sequence ID" value="MVB12394.1"/>
    <property type="molecule type" value="Genomic_DNA"/>
</dbReference>
<keyword evidence="6 10" id="KW-0249">Electron transport</keyword>
<dbReference type="InterPro" id="IPR007202">
    <property type="entry name" value="4Fe-4S_dom"/>
</dbReference>
<evidence type="ECO:0000313" key="15">
    <source>
        <dbReference type="EMBL" id="QNK40622.1"/>
    </source>
</evidence>
<evidence type="ECO:0000256" key="11">
    <source>
        <dbReference type="SAM" id="Phobius"/>
    </source>
</evidence>
<name>A0A6N8I2T4_9FIRM</name>
<feature type="binding site" evidence="10">
    <location>
        <position position="141"/>
    </location>
    <ligand>
        <name>[4Fe-4S] cluster</name>
        <dbReference type="ChEBI" id="CHEBI:49883"/>
        <label>2</label>
    </ligand>
</feature>
<evidence type="ECO:0000256" key="8">
    <source>
        <dbReference type="ARBA" id="ARBA00023014"/>
    </source>
</evidence>
<evidence type="ECO:0000256" key="2">
    <source>
        <dbReference type="ARBA" id="ARBA00022485"/>
    </source>
</evidence>
<keyword evidence="9 10" id="KW-0472">Membrane</keyword>
<keyword evidence="11" id="KW-1133">Transmembrane helix</keyword>
<dbReference type="KEGG" id="cfem:HCR03_18695"/>
<comment type="caution">
    <text evidence="10">Lacks conserved residue(s) required for the propagation of feature annotation.</text>
</comment>
<keyword evidence="4 10" id="KW-0677">Repeat</keyword>
<comment type="similarity">
    <text evidence="10">Belongs to the 4Fe4S bacterial-type ferredoxin family. RnfB subfamily.</text>
</comment>
<dbReference type="InterPro" id="IPR017900">
    <property type="entry name" value="4Fe4S_Fe_S_CS"/>
</dbReference>
<dbReference type="InterPro" id="IPR010207">
    <property type="entry name" value="Elect_transpt_cplx_RnfB/RsxB"/>
</dbReference>
<dbReference type="PROSITE" id="PS00198">
    <property type="entry name" value="4FE4S_FER_1"/>
    <property type="match status" value="2"/>
</dbReference>
<dbReference type="GO" id="GO:0005886">
    <property type="term" value="C:plasma membrane"/>
    <property type="evidence" value="ECO:0007669"/>
    <property type="project" value="UniProtKB-SubCell"/>
</dbReference>
<comment type="function">
    <text evidence="10">Part of a membrane-bound complex that couples electron transfer with translocation of ions across the membrane.</text>
</comment>
<feature type="binding site" evidence="10">
    <location>
        <position position="57"/>
    </location>
    <ligand>
        <name>[4Fe-4S] cluster</name>
        <dbReference type="ChEBI" id="CHEBI:49883"/>
        <label>1</label>
    </ligand>
</feature>
<evidence type="ECO:0000256" key="6">
    <source>
        <dbReference type="ARBA" id="ARBA00022982"/>
    </source>
</evidence>
<dbReference type="AlphaFoldDB" id="A0A6N8I2T4"/>
<feature type="binding site" evidence="10">
    <location>
        <position position="173"/>
    </location>
    <ligand>
        <name>[4Fe-4S] cluster</name>
        <dbReference type="ChEBI" id="CHEBI:49883"/>
        <label>3</label>
    </ligand>
</feature>
<comment type="subunit">
    <text evidence="10">The complex is composed of six subunits: RnfA, RnfB, RnfC, RnfD, RnfE and RnfG.</text>
</comment>
<feature type="binding site" evidence="10">
    <location>
        <position position="147"/>
    </location>
    <ligand>
        <name>[4Fe-4S] cluster</name>
        <dbReference type="ChEBI" id="CHEBI:49883"/>
        <label>2</label>
    </ligand>
</feature>
<dbReference type="PANTHER" id="PTHR43560">
    <property type="entry name" value="ION-TRANSLOCATING OXIDOREDUCTASE COMPLEX SUBUNIT B"/>
    <property type="match status" value="1"/>
</dbReference>
<evidence type="ECO:0000256" key="1">
    <source>
        <dbReference type="ARBA" id="ARBA00022448"/>
    </source>
</evidence>
<comment type="subcellular location">
    <subcellularLocation>
        <location evidence="10">Cell membrane</location>
    </subcellularLocation>
</comment>
<dbReference type="GO" id="GO:0009055">
    <property type="term" value="F:electron transfer activity"/>
    <property type="evidence" value="ECO:0007669"/>
    <property type="project" value="InterPro"/>
</dbReference>
<dbReference type="HAMAP" id="MF_00463">
    <property type="entry name" value="RsxB_RnfB"/>
    <property type="match status" value="1"/>
</dbReference>
<feature type="binding site" evidence="10">
    <location>
        <position position="176"/>
    </location>
    <ligand>
        <name>[4Fe-4S] cluster</name>
        <dbReference type="ChEBI" id="CHEBI:49883"/>
        <label>3</label>
    </ligand>
</feature>
<evidence type="ECO:0000259" key="13">
    <source>
        <dbReference type="PROSITE" id="PS51656"/>
    </source>
</evidence>
<sequence length="264" mass="27243">MNDILIPILILVVIGLLSGLILAVASIVMAVPKDQKTEDIRAMLPGANCGACGYSGCDGYAKALATGEAQPGLCTVGGSDVSNSIAAYLGVAATSVEPHMSVVRCLGSHDNTTDRVEYEGITSCAAAVAVAGGPTSCTFGCIGLGDCVNACNYNALSVRNGVAMVEPKNCVACGLCLKACPRNLLTLTPVKKQAIVLCSNCDKGNLVNKVCKVGCIGCMRCEKTCKYDAIHVKNFLATVDPEKCVGCGECVDICPRHIIGLYNA</sequence>
<keyword evidence="2 10" id="KW-0004">4Fe-4S</keyword>
<accession>A0A7G8TAI1</accession>
<feature type="binding site" evidence="10">
    <location>
        <position position="137"/>
    </location>
    <ligand>
        <name>[4Fe-4S] cluster</name>
        <dbReference type="ChEBI" id="CHEBI:49883"/>
        <label>2</label>
    </ligand>
</feature>
<keyword evidence="16" id="KW-1185">Reference proteome</keyword>
<dbReference type="EMBL" id="CP060286">
    <property type="protein sequence ID" value="QNK40622.1"/>
    <property type="molecule type" value="Genomic_DNA"/>
</dbReference>
<reference evidence="14 16" key="1">
    <citation type="submission" date="2019-09" db="EMBL/GenBank/DDBJ databases">
        <title>Genome sequence of Clostridium sp. EA1.</title>
        <authorList>
            <person name="Poehlein A."/>
            <person name="Bengelsdorf F.R."/>
            <person name="Daniel R."/>
        </authorList>
    </citation>
    <scope>NUCLEOTIDE SEQUENCE [LARGE SCALE GENOMIC DNA]</scope>
    <source>
        <strain evidence="14 16">EA1</strain>
    </source>
</reference>
<keyword evidence="8 10" id="KW-0411">Iron-sulfur</keyword>
<proteinExistence type="inferred from homology"/>
<dbReference type="PANTHER" id="PTHR43560:SF1">
    <property type="entry name" value="ION-TRANSLOCATING OXIDOREDUCTASE COMPLEX SUBUNIT B"/>
    <property type="match status" value="1"/>
</dbReference>
<dbReference type="Pfam" id="PF12838">
    <property type="entry name" value="Fer4_7"/>
    <property type="match status" value="2"/>
</dbReference>
<protein>
    <recommendedName>
        <fullName evidence="10">Ion-translocating oxidoreductase complex subunit B</fullName>
        <ecNumber evidence="10">7.-.-.-</ecNumber>
    </recommendedName>
    <alternativeName>
        <fullName evidence="10">Rnf electron transport complex subunit B</fullName>
    </alternativeName>
</protein>
<keyword evidence="1 10" id="KW-0813">Transport</keyword>
<dbReference type="Proteomes" id="UP000515909">
    <property type="component" value="Chromosome"/>
</dbReference>
<feature type="binding site" evidence="10">
    <location>
        <position position="180"/>
    </location>
    <ligand>
        <name>[4Fe-4S] cluster</name>
        <dbReference type="ChEBI" id="CHEBI:49883"/>
        <label>2</label>
    </ligand>
</feature>
<dbReference type="CDD" id="cd10549">
    <property type="entry name" value="MtMvhB_like"/>
    <property type="match status" value="1"/>
</dbReference>
<dbReference type="GO" id="GO:0046872">
    <property type="term" value="F:metal ion binding"/>
    <property type="evidence" value="ECO:0007669"/>
    <property type="project" value="UniProtKB-KW"/>
</dbReference>
<evidence type="ECO:0000259" key="12">
    <source>
        <dbReference type="PROSITE" id="PS51379"/>
    </source>
</evidence>
<keyword evidence="10" id="KW-1003">Cell membrane</keyword>
<dbReference type="SUPFAM" id="SSF54862">
    <property type="entry name" value="4Fe-4S ferredoxins"/>
    <property type="match status" value="1"/>
</dbReference>